<gene>
    <name evidence="6 7" type="primary">trmY</name>
    <name evidence="7" type="ORF">ENP88_08515</name>
</gene>
<evidence type="ECO:0000256" key="2">
    <source>
        <dbReference type="ARBA" id="ARBA00022603"/>
    </source>
</evidence>
<comment type="caution">
    <text evidence="7">The sequence shown here is derived from an EMBL/GenBank/DDBJ whole genome shotgun (WGS) entry which is preliminary data.</text>
</comment>
<keyword evidence="1 6" id="KW-0963">Cytoplasm</keyword>
<dbReference type="EC" id="2.1.1.257" evidence="6"/>
<dbReference type="NCBIfam" id="NF002560">
    <property type="entry name" value="PRK02135.1"/>
    <property type="match status" value="1"/>
</dbReference>
<dbReference type="AlphaFoldDB" id="A0A7J2TKK5"/>
<evidence type="ECO:0000256" key="4">
    <source>
        <dbReference type="ARBA" id="ARBA00022691"/>
    </source>
</evidence>
<dbReference type="InterPro" id="IPR029028">
    <property type="entry name" value="Alpha/beta_knot_MTases"/>
</dbReference>
<name>A0A7J2TKK5_ARCFL</name>
<dbReference type="InterPro" id="IPR029026">
    <property type="entry name" value="tRNA_m1G_MTases_N"/>
</dbReference>
<comment type="similarity">
    <text evidence="6">Belongs to the methyltransferase superfamily. TrmY family.</text>
</comment>
<accession>A0A7J2TKK5</accession>
<dbReference type="GO" id="GO:0005737">
    <property type="term" value="C:cytoplasm"/>
    <property type="evidence" value="ECO:0007669"/>
    <property type="project" value="UniProtKB-SubCell"/>
</dbReference>
<keyword evidence="4 6" id="KW-0949">S-adenosyl-L-methionine</keyword>
<dbReference type="InterPro" id="IPR007158">
    <property type="entry name" value="TrmY"/>
</dbReference>
<comment type="catalytic activity">
    <reaction evidence="6">
        <text>pseudouridine(54) in tRNA + S-adenosyl-L-methionine = N(1)-methylpseudouridine(54) in tRNA + S-adenosyl-L-homocysteine + H(+)</text>
        <dbReference type="Rhea" id="RHEA:55292"/>
        <dbReference type="Rhea" id="RHEA-COMP:14140"/>
        <dbReference type="Rhea" id="RHEA-COMP:14141"/>
        <dbReference type="ChEBI" id="CHEBI:15378"/>
        <dbReference type="ChEBI" id="CHEBI:57856"/>
        <dbReference type="ChEBI" id="CHEBI:59789"/>
        <dbReference type="ChEBI" id="CHEBI:65314"/>
        <dbReference type="ChEBI" id="CHEBI:74890"/>
        <dbReference type="EC" id="2.1.1.257"/>
    </reaction>
</comment>
<comment type="caution">
    <text evidence="6">Lacks conserved residue(s) required for the propagation of feature annotation.</text>
</comment>
<protein>
    <recommendedName>
        <fullName evidence="6">tRNA (pseudouridine(54)-N(1))-methyltransferase</fullName>
        <ecNumber evidence="6">2.1.1.257</ecNumber>
    </recommendedName>
</protein>
<evidence type="ECO:0000256" key="3">
    <source>
        <dbReference type="ARBA" id="ARBA00022679"/>
    </source>
</evidence>
<feature type="binding site" evidence="6">
    <location>
        <position position="149"/>
    </location>
    <ligand>
        <name>S-adenosyl-L-methionine</name>
        <dbReference type="ChEBI" id="CHEBI:59789"/>
    </ligand>
</feature>
<proteinExistence type="inferred from homology"/>
<reference evidence="7" key="1">
    <citation type="journal article" date="2020" name="mSystems">
        <title>Genome- and Community-Level Interaction Insights into Carbon Utilization and Element Cycling Functions of Hydrothermarchaeota in Hydrothermal Sediment.</title>
        <authorList>
            <person name="Zhou Z."/>
            <person name="Liu Y."/>
            <person name="Xu W."/>
            <person name="Pan J."/>
            <person name="Luo Z.H."/>
            <person name="Li M."/>
        </authorList>
    </citation>
    <scope>NUCLEOTIDE SEQUENCE [LARGE SCALE GENOMIC DNA]</scope>
    <source>
        <strain evidence="7">SpSt-26</strain>
    </source>
</reference>
<dbReference type="HAMAP" id="MF_00587">
    <property type="entry name" value="tRNA_methyltr_TrmY"/>
    <property type="match status" value="1"/>
</dbReference>
<evidence type="ECO:0000256" key="1">
    <source>
        <dbReference type="ARBA" id="ARBA00022490"/>
    </source>
</evidence>
<dbReference type="Gene3D" id="3.40.1280.10">
    <property type="match status" value="1"/>
</dbReference>
<comment type="subunit">
    <text evidence="6">Homodimer.</text>
</comment>
<evidence type="ECO:0000256" key="5">
    <source>
        <dbReference type="ARBA" id="ARBA00022694"/>
    </source>
</evidence>
<evidence type="ECO:0000256" key="6">
    <source>
        <dbReference type="HAMAP-Rule" id="MF_00587"/>
    </source>
</evidence>
<dbReference type="GO" id="GO:0030488">
    <property type="term" value="P:tRNA methylation"/>
    <property type="evidence" value="ECO:0007669"/>
    <property type="project" value="UniProtKB-UniRule"/>
</dbReference>
<comment type="subcellular location">
    <subcellularLocation>
        <location evidence="6">Cytoplasm</location>
    </subcellularLocation>
</comment>
<dbReference type="GO" id="GO:0008175">
    <property type="term" value="F:tRNA methyltransferase activity"/>
    <property type="evidence" value="ECO:0007669"/>
    <property type="project" value="UniProtKB-UniRule"/>
</dbReference>
<feature type="binding site" evidence="6">
    <location>
        <position position="182"/>
    </location>
    <ligand>
        <name>S-adenosyl-L-methionine</name>
        <dbReference type="ChEBI" id="CHEBI:59789"/>
    </ligand>
</feature>
<keyword evidence="2 6" id="KW-0489">Methyltransferase</keyword>
<dbReference type="PANTHER" id="PTHR40703">
    <property type="entry name" value="TRNA (PSEUDOURIDINE(54)-N(1))-METHYLTRANSFERASE"/>
    <property type="match status" value="1"/>
</dbReference>
<dbReference type="Pfam" id="PF04013">
    <property type="entry name" value="Methyltrn_RNA_2"/>
    <property type="match status" value="1"/>
</dbReference>
<organism evidence="7">
    <name type="scientific">Archaeoglobus fulgidus</name>
    <dbReference type="NCBI Taxonomy" id="2234"/>
    <lineage>
        <taxon>Archaea</taxon>
        <taxon>Methanobacteriati</taxon>
        <taxon>Methanobacteriota</taxon>
        <taxon>Archaeoglobi</taxon>
        <taxon>Archaeoglobales</taxon>
        <taxon>Archaeoglobaceae</taxon>
        <taxon>Archaeoglobus</taxon>
    </lineage>
</organism>
<keyword evidence="3 6" id="KW-0808">Transferase</keyword>
<dbReference type="PANTHER" id="PTHR40703:SF1">
    <property type="entry name" value="TRNA (PSEUDOURIDINE(54)-N(1))-METHYLTRANSFERASE"/>
    <property type="match status" value="1"/>
</dbReference>
<evidence type="ECO:0000313" key="7">
    <source>
        <dbReference type="EMBL" id="HEH36150.1"/>
    </source>
</evidence>
<keyword evidence="5 6" id="KW-0819">tRNA processing</keyword>
<dbReference type="GO" id="GO:0008757">
    <property type="term" value="F:S-adenosylmethionine-dependent methyltransferase activity"/>
    <property type="evidence" value="ECO:0007669"/>
    <property type="project" value="UniProtKB-UniRule"/>
</dbReference>
<sequence length="195" mass="22189">MRGFLIVGNEAFTEPFNLNDLPGAGRIDVLCRCVSQALFLSHSIRKDVEVYLLLLGKPDPPKAVKIVSNELKRMSPDERNIAGHIRKAVGFKISKEWTETNSGIFVARKDIRELLEELSKKYKIYYLREDGRDIRDEVSSIKSPLFVLGDHLGLKQSEEDAVLEMAEKVISVSRLSLMAEQCITIVHYELDRLDK</sequence>
<dbReference type="EMBL" id="DSLA01000138">
    <property type="protein sequence ID" value="HEH36150.1"/>
    <property type="molecule type" value="Genomic_DNA"/>
</dbReference>
<dbReference type="SUPFAM" id="SSF75217">
    <property type="entry name" value="alpha/beta knot"/>
    <property type="match status" value="1"/>
</dbReference>
<dbReference type="CDD" id="cd18087">
    <property type="entry name" value="TrmY-like"/>
    <property type="match status" value="1"/>
</dbReference>
<feature type="binding site" evidence="6">
    <location>
        <position position="127"/>
    </location>
    <ligand>
        <name>S-adenosyl-L-methionine</name>
        <dbReference type="ChEBI" id="CHEBI:59789"/>
    </ligand>
</feature>
<comment type="function">
    <text evidence="6">Specifically catalyzes the N1-methylation of pseudouridine at position 54 (Psi54) in tRNAs.</text>
</comment>